<sequence length="286" mass="32610">MSHKQITITSSQSTTSTSITNSPMAQPNFKVVTADEYLPARLELLKKEKELSRARDALTKERQALPIVKVTKKYTFVDMDEEGNKIEKTLEDLFDGREQLIIYHFMYGPDWEAGCPSCTLQGEATSRVIPHVNSRGTTIVCVSRAPIEKIQAYKKRLGFTFPWVSSYGTSFNQDFHVTMMDDDTDAQYNFMSRETLLAKNMPWFTRGEQPGQSSFIMGNANKDTGETGVVYHTYSSYSRAIEFMNPTFGYLDTTKLGRRDDINKLGGTGFRRRDEYSQDELKGIWV</sequence>
<organism evidence="1 2">
    <name type="scientific">Neophaeococcomyces mojaviensis</name>
    <dbReference type="NCBI Taxonomy" id="3383035"/>
    <lineage>
        <taxon>Eukaryota</taxon>
        <taxon>Fungi</taxon>
        <taxon>Dikarya</taxon>
        <taxon>Ascomycota</taxon>
        <taxon>Pezizomycotina</taxon>
        <taxon>Eurotiomycetes</taxon>
        <taxon>Chaetothyriomycetidae</taxon>
        <taxon>Chaetothyriales</taxon>
        <taxon>Chaetothyriales incertae sedis</taxon>
        <taxon>Neophaeococcomyces</taxon>
    </lineage>
</organism>
<proteinExistence type="predicted"/>
<keyword evidence="2" id="KW-1185">Reference proteome</keyword>
<comment type="caution">
    <text evidence="1">The sequence shown here is derived from an EMBL/GenBank/DDBJ whole genome shotgun (WGS) entry which is preliminary data.</text>
</comment>
<gene>
    <name evidence="1" type="ORF">H2198_006384</name>
</gene>
<accession>A0ACC3A323</accession>
<name>A0ACC3A323_9EURO</name>
<dbReference type="Proteomes" id="UP001172386">
    <property type="component" value="Unassembled WGS sequence"/>
</dbReference>
<evidence type="ECO:0000313" key="1">
    <source>
        <dbReference type="EMBL" id="KAJ9654569.1"/>
    </source>
</evidence>
<evidence type="ECO:0000313" key="2">
    <source>
        <dbReference type="Proteomes" id="UP001172386"/>
    </source>
</evidence>
<dbReference type="EMBL" id="JAPDRQ010000117">
    <property type="protein sequence ID" value="KAJ9654569.1"/>
    <property type="molecule type" value="Genomic_DNA"/>
</dbReference>
<reference evidence="1" key="1">
    <citation type="submission" date="2022-10" db="EMBL/GenBank/DDBJ databases">
        <title>Culturing micro-colonial fungi from biological soil crusts in the Mojave desert and describing Neophaeococcomyces mojavensis, and introducing the new genera and species Taxawa tesnikishii.</title>
        <authorList>
            <person name="Kurbessoian T."/>
            <person name="Stajich J.E."/>
        </authorList>
    </citation>
    <scope>NUCLEOTIDE SEQUENCE</scope>
    <source>
        <strain evidence="1">JES_112</strain>
    </source>
</reference>
<protein>
    <submittedName>
        <fullName evidence="1">Uncharacterized protein</fullName>
    </submittedName>
</protein>